<dbReference type="Proteomes" id="UP001139369">
    <property type="component" value="Unassembled WGS sequence"/>
</dbReference>
<feature type="signal peptide" evidence="1">
    <location>
        <begin position="1"/>
        <end position="18"/>
    </location>
</feature>
<dbReference type="RefSeq" id="WP_242178106.1">
    <property type="nucleotide sequence ID" value="NZ_JAKQYM010000004.1"/>
</dbReference>
<evidence type="ECO:0008006" key="4">
    <source>
        <dbReference type="Google" id="ProtNLM"/>
    </source>
</evidence>
<dbReference type="EMBL" id="JAKQYM010000004">
    <property type="protein sequence ID" value="MCI2228978.1"/>
    <property type="molecule type" value="Genomic_DNA"/>
</dbReference>
<comment type="caution">
    <text evidence="2">The sequence shown here is derived from an EMBL/GenBank/DDBJ whole genome shotgun (WGS) entry which is preliminary data.</text>
</comment>
<proteinExistence type="predicted"/>
<feature type="chain" id="PRO_5040785924" description="DUF4468 domain-containing protein" evidence="1">
    <location>
        <begin position="19"/>
        <end position="182"/>
    </location>
</feature>
<dbReference type="AlphaFoldDB" id="A0A9X1VMW8"/>
<evidence type="ECO:0000313" key="3">
    <source>
        <dbReference type="Proteomes" id="UP001139369"/>
    </source>
</evidence>
<keyword evidence="3" id="KW-1185">Reference proteome</keyword>
<sequence length="182" mass="21336">MKKLIVLIFLLNSIFSNSQDSKIEHANFKLQDSKELLWQKVFNIEKPKDSIVSILKKTIKSNSFLNNLKYDKYSFSGISSFVGLSDLNGVPLAGMTDYNCFIKIEIKENKYRVTITNIKFKPSEVNLYQNVSVNKSYTLEELAVRHNYNQIRKNKNARKMLSTFNSDFHKYLKLFKNNQDNW</sequence>
<accession>A0A9X1VMW8</accession>
<reference evidence="2" key="1">
    <citation type="submission" date="2022-02" db="EMBL/GenBank/DDBJ databases">
        <title>Polaribacter sp. MSW13, isolated from seawater.</title>
        <authorList>
            <person name="Kristyanto S."/>
            <person name="Jung J."/>
            <person name="Jeon C.O."/>
        </authorList>
    </citation>
    <scope>NUCLEOTIDE SEQUENCE</scope>
    <source>
        <strain evidence="2">MSW13</strain>
    </source>
</reference>
<evidence type="ECO:0000256" key="1">
    <source>
        <dbReference type="SAM" id="SignalP"/>
    </source>
</evidence>
<name>A0A9X1VMW8_9FLAO</name>
<evidence type="ECO:0000313" key="2">
    <source>
        <dbReference type="EMBL" id="MCI2228978.1"/>
    </source>
</evidence>
<organism evidence="2 3">
    <name type="scientific">Polaribacter marinus</name>
    <dbReference type="NCBI Taxonomy" id="2916838"/>
    <lineage>
        <taxon>Bacteria</taxon>
        <taxon>Pseudomonadati</taxon>
        <taxon>Bacteroidota</taxon>
        <taxon>Flavobacteriia</taxon>
        <taxon>Flavobacteriales</taxon>
        <taxon>Flavobacteriaceae</taxon>
    </lineage>
</organism>
<keyword evidence="1" id="KW-0732">Signal</keyword>
<protein>
    <recommendedName>
        <fullName evidence="4">DUF4468 domain-containing protein</fullName>
    </recommendedName>
</protein>
<gene>
    <name evidence="2" type="ORF">MC378_07350</name>
</gene>